<dbReference type="SMR" id="A0A482WJ02"/>
<evidence type="ECO:0000256" key="9">
    <source>
        <dbReference type="ARBA" id="ARBA00023170"/>
    </source>
</evidence>
<dbReference type="GO" id="GO:0005901">
    <property type="term" value="C:caveola"/>
    <property type="evidence" value="ECO:0007669"/>
    <property type="project" value="UniProtKB-SubCell"/>
</dbReference>
<feature type="domain" description="SET" evidence="13">
    <location>
        <begin position="246"/>
        <end position="362"/>
    </location>
</feature>
<keyword evidence="7" id="KW-0472">Membrane</keyword>
<evidence type="ECO:0000256" key="10">
    <source>
        <dbReference type="ARBA" id="ARBA00023180"/>
    </source>
</evidence>
<evidence type="ECO:0000256" key="7">
    <source>
        <dbReference type="ARBA" id="ARBA00023136"/>
    </source>
</evidence>
<keyword evidence="5" id="KW-0812">Transmembrane</keyword>
<gene>
    <name evidence="14" type="ORF">LSTR_LSTR010151</name>
</gene>
<keyword evidence="6" id="KW-1133">Transmembrane helix</keyword>
<evidence type="ECO:0000256" key="12">
    <source>
        <dbReference type="ARBA" id="ARBA00042244"/>
    </source>
</evidence>
<dbReference type="STRING" id="195883.A0A482WJ02"/>
<evidence type="ECO:0000256" key="1">
    <source>
        <dbReference type="ARBA" id="ARBA00004189"/>
    </source>
</evidence>
<protein>
    <recommendedName>
        <fullName evidence="11">Scavenger receptor class B member 1</fullName>
    </recommendedName>
    <alternativeName>
        <fullName evidence="12">SR-BI</fullName>
    </alternativeName>
</protein>
<dbReference type="InterPro" id="IPR046341">
    <property type="entry name" value="SET_dom_sf"/>
</dbReference>
<dbReference type="Pfam" id="PF21549">
    <property type="entry name" value="PRDM2_PR"/>
    <property type="match status" value="1"/>
</dbReference>
<name>A0A482WJ02_LAOST</name>
<evidence type="ECO:0000256" key="4">
    <source>
        <dbReference type="ARBA" id="ARBA00022475"/>
    </source>
</evidence>
<dbReference type="Gene3D" id="2.170.270.10">
    <property type="entry name" value="SET domain"/>
    <property type="match status" value="1"/>
</dbReference>
<dbReference type="GO" id="GO:0008170">
    <property type="term" value="F:N-methyltransferase activity"/>
    <property type="evidence" value="ECO:0007669"/>
    <property type="project" value="UniProtKB-ARBA"/>
</dbReference>
<organism evidence="14 15">
    <name type="scientific">Laodelphax striatellus</name>
    <name type="common">Small brown planthopper</name>
    <name type="synonym">Delphax striatella</name>
    <dbReference type="NCBI Taxonomy" id="195883"/>
    <lineage>
        <taxon>Eukaryota</taxon>
        <taxon>Metazoa</taxon>
        <taxon>Ecdysozoa</taxon>
        <taxon>Arthropoda</taxon>
        <taxon>Hexapoda</taxon>
        <taxon>Insecta</taxon>
        <taxon>Pterygota</taxon>
        <taxon>Neoptera</taxon>
        <taxon>Paraneoptera</taxon>
        <taxon>Hemiptera</taxon>
        <taxon>Auchenorrhyncha</taxon>
        <taxon>Fulgoroidea</taxon>
        <taxon>Delphacidae</taxon>
        <taxon>Criomorphinae</taxon>
        <taxon>Laodelphax</taxon>
    </lineage>
</organism>
<evidence type="ECO:0000313" key="15">
    <source>
        <dbReference type="Proteomes" id="UP000291343"/>
    </source>
</evidence>
<dbReference type="Proteomes" id="UP000291343">
    <property type="component" value="Unassembled WGS sequence"/>
</dbReference>
<evidence type="ECO:0000256" key="2">
    <source>
        <dbReference type="ARBA" id="ARBA00004651"/>
    </source>
</evidence>
<evidence type="ECO:0000256" key="3">
    <source>
        <dbReference type="ARBA" id="ARBA00010532"/>
    </source>
</evidence>
<dbReference type="GO" id="GO:0008276">
    <property type="term" value="F:protein methyltransferase activity"/>
    <property type="evidence" value="ECO:0007669"/>
    <property type="project" value="UniProtKB-ARBA"/>
</dbReference>
<evidence type="ECO:0000259" key="13">
    <source>
        <dbReference type="PROSITE" id="PS50280"/>
    </source>
</evidence>
<dbReference type="EMBL" id="QKKF02033837">
    <property type="protein sequence ID" value="RZF33495.1"/>
    <property type="molecule type" value="Genomic_DNA"/>
</dbReference>
<accession>A0A482WJ02</accession>
<evidence type="ECO:0000256" key="11">
    <source>
        <dbReference type="ARBA" id="ARBA00040821"/>
    </source>
</evidence>
<dbReference type="PANTHER" id="PTHR11923">
    <property type="entry name" value="SCAVENGER RECEPTOR CLASS B TYPE-1 SR-B1"/>
    <property type="match status" value="1"/>
</dbReference>
<dbReference type="AlphaFoldDB" id="A0A482WJ02"/>
<dbReference type="InterPro" id="IPR002159">
    <property type="entry name" value="CD36_fam"/>
</dbReference>
<dbReference type="Pfam" id="PF01130">
    <property type="entry name" value="CD36"/>
    <property type="match status" value="2"/>
</dbReference>
<comment type="similarity">
    <text evidence="3">Belongs to the CD36 family.</text>
</comment>
<keyword evidence="9" id="KW-0675">Receptor</keyword>
<dbReference type="InterPro" id="IPR001214">
    <property type="entry name" value="SET_dom"/>
</dbReference>
<dbReference type="OrthoDB" id="40579at2759"/>
<comment type="subcellular location">
    <subcellularLocation>
        <location evidence="2">Cell membrane</location>
        <topology evidence="2">Multi-pass membrane protein</topology>
    </subcellularLocation>
    <subcellularLocation>
        <location evidence="1">Membrane</location>
        <location evidence="1">Caveola</location>
        <topology evidence="1">Multi-pass membrane protein</topology>
    </subcellularLocation>
</comment>
<dbReference type="PANTHER" id="PTHR11923:SF110">
    <property type="entry name" value="SCAVENGER RECEPTOR CLASS B MEMBER 1"/>
    <property type="match status" value="1"/>
</dbReference>
<dbReference type="GO" id="GO:0005737">
    <property type="term" value="C:cytoplasm"/>
    <property type="evidence" value="ECO:0007669"/>
    <property type="project" value="TreeGrafter"/>
</dbReference>
<evidence type="ECO:0000256" key="5">
    <source>
        <dbReference type="ARBA" id="ARBA00022692"/>
    </source>
</evidence>
<keyword evidence="10" id="KW-0325">Glycoprotein</keyword>
<keyword evidence="4" id="KW-1003">Cell membrane</keyword>
<comment type="caution">
    <text evidence="14">The sequence shown here is derived from an EMBL/GenBank/DDBJ whole genome shotgun (WGS) entry which is preliminary data.</text>
</comment>
<keyword evidence="15" id="KW-1185">Reference proteome</keyword>
<keyword evidence="8" id="KW-1015">Disulfide bond</keyword>
<dbReference type="GO" id="GO:0008757">
    <property type="term" value="F:S-adenosylmethionine-dependent methyltransferase activity"/>
    <property type="evidence" value="ECO:0007669"/>
    <property type="project" value="UniProtKB-ARBA"/>
</dbReference>
<proteinExistence type="inferred from homology"/>
<sequence length="471" mass="52776">MERVNIKFHLNGTISFQEKRTYTFVRGLSVGDLEDRVVTPNIPLITAADFSRGSVFTRAGLMMLATSMDARPLHAVSVHDFVWGHNDSFAVKAAEAALLLQKPVPSAFGILSTTPDGLLALRYKNPRNVFSSPESNPDNSCFCIDSHCAPEGLQNTKPCSYGAPVYISFPHFLMADKKVHSDVMGLRPNSAIHSTHIDIHEVSTDFPSNCNICGNTHSTENCPFLQNVEIIRDTFTLSRARLSLPKGLEVIDFVDGSTSVIARSRFKRGVQFGPLIARKAPDFDVSSNFPMKIFSEDIPSEKCDDWQYLDTSNEHLCNWMCLVAPATCLEEQNLICFQMKREVFFLLVRDVEPGEQLRVWYAPQYGVEMLAKQLQSSLTNEEVLPVHVEEPVGPTTDYLSPREKKKKKKLAKSKLIAQSINYSPELRDRLASKLPSAILGAKNLKSEWDCAKCGFKSKLLSEYAKHLMTHR</sequence>
<dbReference type="InParanoid" id="A0A482WJ02"/>
<dbReference type="PROSITE" id="PS50280">
    <property type="entry name" value="SET"/>
    <property type="match status" value="1"/>
</dbReference>
<reference evidence="14 15" key="1">
    <citation type="journal article" date="2017" name="Gigascience">
        <title>Genome sequence of the small brown planthopper, Laodelphax striatellus.</title>
        <authorList>
            <person name="Zhu J."/>
            <person name="Jiang F."/>
            <person name="Wang X."/>
            <person name="Yang P."/>
            <person name="Bao Y."/>
            <person name="Zhao W."/>
            <person name="Wang W."/>
            <person name="Lu H."/>
            <person name="Wang Q."/>
            <person name="Cui N."/>
            <person name="Li J."/>
            <person name="Chen X."/>
            <person name="Luo L."/>
            <person name="Yu J."/>
            <person name="Kang L."/>
            <person name="Cui F."/>
        </authorList>
    </citation>
    <scope>NUCLEOTIDE SEQUENCE [LARGE SCALE GENOMIC DNA]</scope>
    <source>
        <strain evidence="14">Lst14</strain>
    </source>
</reference>
<evidence type="ECO:0000256" key="8">
    <source>
        <dbReference type="ARBA" id="ARBA00023157"/>
    </source>
</evidence>
<dbReference type="GO" id="GO:0005044">
    <property type="term" value="F:scavenger receptor activity"/>
    <property type="evidence" value="ECO:0007669"/>
    <property type="project" value="TreeGrafter"/>
</dbReference>
<evidence type="ECO:0000256" key="6">
    <source>
        <dbReference type="ARBA" id="ARBA00022989"/>
    </source>
</evidence>
<evidence type="ECO:0000313" key="14">
    <source>
        <dbReference type="EMBL" id="RZF33495.1"/>
    </source>
</evidence>
<dbReference type="PRINTS" id="PR01609">
    <property type="entry name" value="CD36FAMILY"/>
</dbReference>